<dbReference type="InterPro" id="IPR009061">
    <property type="entry name" value="DNA-bd_dom_put_sf"/>
</dbReference>
<dbReference type="InterPro" id="IPR041657">
    <property type="entry name" value="HTH_17"/>
</dbReference>
<dbReference type="SUPFAM" id="SSF46955">
    <property type="entry name" value="Putative DNA-binding domain"/>
    <property type="match status" value="1"/>
</dbReference>
<dbReference type="Pfam" id="PF12728">
    <property type="entry name" value="HTH_17"/>
    <property type="match status" value="1"/>
</dbReference>
<dbReference type="InterPro" id="IPR010093">
    <property type="entry name" value="SinI_DNA-bd"/>
</dbReference>
<dbReference type="RefSeq" id="WP_136063159.1">
    <property type="nucleotide sequence ID" value="NZ_CAAHFH010000002.1"/>
</dbReference>
<organism evidence="2 3">
    <name type="scientific">Pontiella sulfatireligans</name>
    <dbReference type="NCBI Taxonomy" id="2750658"/>
    <lineage>
        <taxon>Bacteria</taxon>
        <taxon>Pseudomonadati</taxon>
        <taxon>Kiritimatiellota</taxon>
        <taxon>Kiritimatiellia</taxon>
        <taxon>Kiritimatiellales</taxon>
        <taxon>Pontiellaceae</taxon>
        <taxon>Pontiella</taxon>
    </lineage>
</organism>
<sequence>MLNNLKLLPLLDAADILGVSKRTVDRLIACGELPVVKINRSTRIPLAEIQAYIERNTFKNKVMA</sequence>
<dbReference type="AlphaFoldDB" id="A0A6C2UN65"/>
<evidence type="ECO:0000259" key="1">
    <source>
        <dbReference type="Pfam" id="PF12728"/>
    </source>
</evidence>
<evidence type="ECO:0000313" key="3">
    <source>
        <dbReference type="Proteomes" id="UP000346198"/>
    </source>
</evidence>
<accession>A0A6C2UN65</accession>
<dbReference type="GO" id="GO:0003677">
    <property type="term" value="F:DNA binding"/>
    <property type="evidence" value="ECO:0007669"/>
    <property type="project" value="InterPro"/>
</dbReference>
<feature type="domain" description="Helix-turn-helix" evidence="1">
    <location>
        <begin position="12"/>
        <end position="56"/>
    </location>
</feature>
<evidence type="ECO:0000313" key="2">
    <source>
        <dbReference type="EMBL" id="VGO21720.1"/>
    </source>
</evidence>
<dbReference type="EMBL" id="CAAHFH010000002">
    <property type="protein sequence ID" value="VGO21720.1"/>
    <property type="molecule type" value="Genomic_DNA"/>
</dbReference>
<dbReference type="Proteomes" id="UP000346198">
    <property type="component" value="Unassembled WGS sequence"/>
</dbReference>
<reference evidence="2 3" key="1">
    <citation type="submission" date="2019-04" db="EMBL/GenBank/DDBJ databases">
        <authorList>
            <person name="Van Vliet M D."/>
        </authorList>
    </citation>
    <scope>NUCLEOTIDE SEQUENCE [LARGE SCALE GENOMIC DNA]</scope>
    <source>
        <strain evidence="2 3">F21</strain>
    </source>
</reference>
<name>A0A6C2UN65_9BACT</name>
<protein>
    <recommendedName>
        <fullName evidence="1">Helix-turn-helix domain-containing protein</fullName>
    </recommendedName>
</protein>
<keyword evidence="3" id="KW-1185">Reference proteome</keyword>
<dbReference type="NCBIfam" id="TIGR01764">
    <property type="entry name" value="excise"/>
    <property type="match status" value="1"/>
</dbReference>
<gene>
    <name evidence="2" type="ORF">SCARR_03794</name>
</gene>
<proteinExistence type="predicted"/>